<proteinExistence type="predicted"/>
<keyword evidence="2" id="KW-1185">Reference proteome</keyword>
<dbReference type="EMBL" id="OQ579031">
    <property type="protein sequence ID" value="WEU80595.1"/>
    <property type="molecule type" value="Genomic_DNA"/>
</dbReference>
<evidence type="ECO:0000313" key="2">
    <source>
        <dbReference type="Proteomes" id="UP001216733"/>
    </source>
</evidence>
<sequence length="547" mass="57831">MLTQFAQPKGSTIGLLKDGRTVEEAILELTTLTTNGAQAVSPKGFGAVAGQDATLAINSAATAAAAQGKALDLRGGPWKVSGTLDFTNVRTVVSDASGTIIVDNDNFTSKFTNRYAITFGNPDVAWGSGRTAHTQVLGTLVVNSMTRTTPLHGIYFKGSWFGVGVVRANGFNGSAVTLEAVWDSIFGSMSGELSGNITDYQIDVRGGGDTSNCIFIGRIQSERAYHKCLRLSAIRSVFNTIHAERTAVLTIDDGTTLADGVTKYTTFHLNLGNSVVNQLIHDAITGNAPDGQPTVGVASARLDMDYSNLNAAALGSCIVNTNSGRNSQFTSVVAQKWTFSSTATNNVISNVLIADNLAAANTTTFVGGTIETLTPRFNASDLLFDNVAIKQLNFAADIKGNIRFRACRFPETMTIGTTRAPEGYSATSTLGETNLPVTFENCILLGTFVGAFQSRAVWEGGYIKAVNLVSRAAVEFYGTAMGSFDCTGDTAYVTRQCRASTASNWARTTHVAYPIGTITERLGVDSGAAGLAFRNTDGTANGWTKIY</sequence>
<organism evidence="1 2">
    <name type="scientific">Klebsiella phage Amrap</name>
    <dbReference type="NCBI Taxonomy" id="3018530"/>
    <lineage>
        <taxon>Viruses</taxon>
        <taxon>Duplodnaviria</taxon>
        <taxon>Heunggongvirae</taxon>
        <taxon>Uroviricota</taxon>
        <taxon>Caudoviricetes</taxon>
        <taxon>Autographivirales</taxon>
        <taxon>Autotranscriptaviridae</taxon>
        <taxon>Studiervirinae</taxon>
        <taxon>Przondovirus</taxon>
        <taxon>Przondovirus amrap</taxon>
    </lineage>
</organism>
<gene>
    <name evidence="1" type="ORF">FBLNLFFT_0049</name>
</gene>
<name>A0AAF0D7R7_9CAUD</name>
<accession>A0AAF0D7R7</accession>
<dbReference type="Proteomes" id="UP001216733">
    <property type="component" value="Segment"/>
</dbReference>
<protein>
    <submittedName>
        <fullName evidence="1">Uncharacterized protein</fullName>
    </submittedName>
</protein>
<reference evidence="1" key="1">
    <citation type="submission" date="2023-03" db="EMBL/GenBank/DDBJ databases">
        <title>A hybrid and poly-polish workflow for the complete and accurate assembly of phage genomes: a case study of ten przondoviruses.</title>
        <authorList>
            <person name="Elek C.K.A."/>
            <person name="Adriaenssens E.M."/>
        </authorList>
    </citation>
    <scope>NUCLEOTIDE SEQUENCE</scope>
</reference>
<evidence type="ECO:0000313" key="1">
    <source>
        <dbReference type="EMBL" id="WEU80595.1"/>
    </source>
</evidence>